<dbReference type="SMART" id="SM00325">
    <property type="entry name" value="RhoGEF"/>
    <property type="match status" value="1"/>
</dbReference>
<keyword evidence="6" id="KW-0862">Zinc</keyword>
<dbReference type="CDD" id="cd00160">
    <property type="entry name" value="RhoGEF"/>
    <property type="match status" value="1"/>
</dbReference>
<dbReference type="PROSITE" id="PS50178">
    <property type="entry name" value="ZF_FYVE"/>
    <property type="match status" value="2"/>
</dbReference>
<dbReference type="PANTHER" id="PTHR12673:SF159">
    <property type="entry name" value="LD03170P"/>
    <property type="match status" value="1"/>
</dbReference>
<evidence type="ECO:0000256" key="5">
    <source>
        <dbReference type="ARBA" id="ARBA00022771"/>
    </source>
</evidence>
<dbReference type="InterPro" id="IPR000306">
    <property type="entry name" value="Znf_FYVE"/>
</dbReference>
<dbReference type="SUPFAM" id="SSF48065">
    <property type="entry name" value="DBL homology domain (DH-domain)"/>
    <property type="match status" value="1"/>
</dbReference>
<dbReference type="Gene3D" id="3.30.40.10">
    <property type="entry name" value="Zinc/RING finger domain, C3HC4 (zinc finger)"/>
    <property type="match status" value="2"/>
</dbReference>
<reference evidence="13" key="1">
    <citation type="submission" date="2022-07" db="EMBL/GenBank/DDBJ databases">
        <title>Phylogenomic reconstructions and comparative analyses of Kickxellomycotina fungi.</title>
        <authorList>
            <person name="Reynolds N.K."/>
            <person name="Stajich J.E."/>
            <person name="Barry K."/>
            <person name="Grigoriev I.V."/>
            <person name="Crous P."/>
            <person name="Smith M.E."/>
        </authorList>
    </citation>
    <scope>NUCLEOTIDE SEQUENCE</scope>
    <source>
        <strain evidence="13">NBRC 100468</strain>
    </source>
</reference>
<feature type="compositionally biased region" description="Polar residues" evidence="9">
    <location>
        <begin position="521"/>
        <end position="532"/>
    </location>
</feature>
<feature type="compositionally biased region" description="Polar residues" evidence="9">
    <location>
        <begin position="492"/>
        <end position="501"/>
    </location>
</feature>
<dbReference type="AlphaFoldDB" id="A0A9W8A8J0"/>
<evidence type="ECO:0000256" key="6">
    <source>
        <dbReference type="ARBA" id="ARBA00022833"/>
    </source>
</evidence>
<dbReference type="OrthoDB" id="660555at2759"/>
<keyword evidence="5 8" id="KW-0863">Zinc-finger</keyword>
<dbReference type="SUPFAM" id="SSF50729">
    <property type="entry name" value="PH domain-like"/>
    <property type="match status" value="1"/>
</dbReference>
<organism evidence="13 14">
    <name type="scientific">Mycoemilia scoparia</name>
    <dbReference type="NCBI Taxonomy" id="417184"/>
    <lineage>
        <taxon>Eukaryota</taxon>
        <taxon>Fungi</taxon>
        <taxon>Fungi incertae sedis</taxon>
        <taxon>Zoopagomycota</taxon>
        <taxon>Kickxellomycotina</taxon>
        <taxon>Kickxellomycetes</taxon>
        <taxon>Kickxellales</taxon>
        <taxon>Kickxellaceae</taxon>
        <taxon>Mycoemilia</taxon>
    </lineage>
</organism>
<dbReference type="SUPFAM" id="SSF57903">
    <property type="entry name" value="FYVE/PHD zinc finger"/>
    <property type="match status" value="2"/>
</dbReference>
<evidence type="ECO:0000256" key="1">
    <source>
        <dbReference type="ARBA" id="ARBA00004245"/>
    </source>
</evidence>
<dbReference type="SMART" id="SM00064">
    <property type="entry name" value="FYVE"/>
    <property type="match status" value="2"/>
</dbReference>
<feature type="domain" description="DH" evidence="11">
    <location>
        <begin position="14"/>
        <end position="207"/>
    </location>
</feature>
<keyword evidence="2" id="KW-0963">Cytoplasm</keyword>
<evidence type="ECO:0000256" key="9">
    <source>
        <dbReference type="SAM" id="MobiDB-lite"/>
    </source>
</evidence>
<comment type="caution">
    <text evidence="13">The sequence shown here is derived from an EMBL/GenBank/DDBJ whole genome shotgun (WGS) entry which is preliminary data.</text>
</comment>
<protein>
    <submittedName>
        <fullName evidence="13">Uncharacterized protein</fullName>
    </submittedName>
</protein>
<dbReference type="PROSITE" id="PS50003">
    <property type="entry name" value="PH_DOMAIN"/>
    <property type="match status" value="1"/>
</dbReference>
<keyword evidence="7" id="KW-0206">Cytoskeleton</keyword>
<evidence type="ECO:0000259" key="10">
    <source>
        <dbReference type="PROSITE" id="PS50003"/>
    </source>
</evidence>
<dbReference type="Pfam" id="PF01363">
    <property type="entry name" value="FYVE"/>
    <property type="match status" value="1"/>
</dbReference>
<keyword evidence="14" id="KW-1185">Reference proteome</keyword>
<dbReference type="InterPro" id="IPR013083">
    <property type="entry name" value="Znf_RING/FYVE/PHD"/>
</dbReference>
<dbReference type="Gene3D" id="2.30.29.30">
    <property type="entry name" value="Pleckstrin-homology domain (PH domain)/Phosphotyrosine-binding domain (PTB)"/>
    <property type="match status" value="1"/>
</dbReference>
<evidence type="ECO:0000256" key="2">
    <source>
        <dbReference type="ARBA" id="ARBA00022490"/>
    </source>
</evidence>
<evidence type="ECO:0000259" key="11">
    <source>
        <dbReference type="PROSITE" id="PS50010"/>
    </source>
</evidence>
<keyword evidence="4" id="KW-0479">Metal-binding</keyword>
<sequence length="752" mass="83712">MTGQNSYPESINKRRLEITREILSTEKSYVNGLLLIEKVFLTPLLNTLTSPNPILTRKGIRRLFANFPDIINFNKTLLLSLEERLENPEAPWNPEADCIGDIFVNMAPFMKMYSLYVRNFHSVLSELGSWISDNMAFSQFLKEANKKPECQGLDFQSYMLLPVQRIPRYKMLLNDLLKHTPEGHPDCKSLENALNMISEVATFVNENIREHEMSLRILEIQRSLNAKEMLLAPGRKVVKQGALTKICKKNHQRRQFYLFTDILIYANSGLSLVEDSSAYQKISLDDCKILDQPKPKGPQNQFTIVSPEESFIVYTDSPESKASWVSALSTTISEHQAAKSTLQMDQSLKRRMAKARRNTMINFPRVVENYDAPVWDPDESATNCFICYTEFSFFCRRHHCRACGKLVCADCSRKTIMFAGKYEDGNRERRACDQCVASLFGREALDSPPGTVHKIMGRTRRSLGPMNFFKSLASSSTENVSAISRESSIQETSELASQADFNDSKSGQKETDEFAVDARNSMRSNSDSSARFNTGRSSLSSKRKSVLSTTSTLSSGSPTSTSSLYNFTSQIAQRLSTHIQGSPGSTNQDWCATTATHSSRHSVSTNESPSLSGSRYFRNSIASSAGSTVVNSGSHTPLSRPSLFSAGSPIEKNTFVITDKGKCLLCRSSFTIFNPKSQCSRCQRNVCSECISKRQTKAGPDHCDKPNSAAPKVCDICVMGVDPNNVVSSIDGTGWHYFEPSGSGSCQSPTCS</sequence>
<proteinExistence type="predicted"/>
<evidence type="ECO:0000259" key="12">
    <source>
        <dbReference type="PROSITE" id="PS50178"/>
    </source>
</evidence>
<dbReference type="InterPro" id="IPR001849">
    <property type="entry name" value="PH_domain"/>
</dbReference>
<evidence type="ECO:0000313" key="13">
    <source>
        <dbReference type="EMBL" id="KAJ1921367.1"/>
    </source>
</evidence>
<gene>
    <name evidence="13" type="ORF">H4219_000684</name>
</gene>
<dbReference type="EMBL" id="JANBPU010000005">
    <property type="protein sequence ID" value="KAJ1921367.1"/>
    <property type="molecule type" value="Genomic_DNA"/>
</dbReference>
<comment type="subcellular location">
    <subcellularLocation>
        <location evidence="1">Cytoplasm</location>
        <location evidence="1">Cytoskeleton</location>
    </subcellularLocation>
</comment>
<dbReference type="PANTHER" id="PTHR12673">
    <property type="entry name" value="FACIOGENITAL DYSPLASIA PROTEIN"/>
    <property type="match status" value="1"/>
</dbReference>
<name>A0A9W8A8J0_9FUNG</name>
<dbReference type="Gene3D" id="1.20.900.10">
    <property type="entry name" value="Dbl homology (DH) domain"/>
    <property type="match status" value="1"/>
</dbReference>
<feature type="compositionally biased region" description="Basic and acidic residues" evidence="9">
    <location>
        <begin position="502"/>
        <end position="512"/>
    </location>
</feature>
<dbReference type="PROSITE" id="PS50010">
    <property type="entry name" value="DH_2"/>
    <property type="match status" value="1"/>
</dbReference>
<dbReference type="InterPro" id="IPR035899">
    <property type="entry name" value="DBL_dom_sf"/>
</dbReference>
<keyword evidence="3" id="KW-0344">Guanine-nucleotide releasing factor</keyword>
<evidence type="ECO:0000256" key="7">
    <source>
        <dbReference type="ARBA" id="ARBA00023212"/>
    </source>
</evidence>
<dbReference type="GO" id="GO:0005085">
    <property type="term" value="F:guanyl-nucleotide exchange factor activity"/>
    <property type="evidence" value="ECO:0007669"/>
    <property type="project" value="UniProtKB-KW"/>
</dbReference>
<dbReference type="GO" id="GO:0005737">
    <property type="term" value="C:cytoplasm"/>
    <property type="evidence" value="ECO:0007669"/>
    <property type="project" value="TreeGrafter"/>
</dbReference>
<dbReference type="SMART" id="SM00233">
    <property type="entry name" value="PH"/>
    <property type="match status" value="1"/>
</dbReference>
<feature type="domain" description="FYVE-type" evidence="12">
    <location>
        <begin position="378"/>
        <end position="440"/>
    </location>
</feature>
<dbReference type="InterPro" id="IPR051092">
    <property type="entry name" value="FYVE_RhoGEF_PH"/>
</dbReference>
<dbReference type="InterPro" id="IPR017455">
    <property type="entry name" value="Znf_FYVE-rel"/>
</dbReference>
<feature type="region of interest" description="Disordered" evidence="9">
    <location>
        <begin position="492"/>
        <end position="561"/>
    </location>
</feature>
<accession>A0A9W8A8J0</accession>
<feature type="domain" description="FYVE-type" evidence="12">
    <location>
        <begin position="657"/>
        <end position="722"/>
    </location>
</feature>
<dbReference type="GO" id="GO:0008270">
    <property type="term" value="F:zinc ion binding"/>
    <property type="evidence" value="ECO:0007669"/>
    <property type="project" value="UniProtKB-KW"/>
</dbReference>
<dbReference type="CDD" id="cd00065">
    <property type="entry name" value="FYVE_like_SF"/>
    <property type="match status" value="1"/>
</dbReference>
<feature type="region of interest" description="Disordered" evidence="9">
    <location>
        <begin position="579"/>
        <end position="613"/>
    </location>
</feature>
<evidence type="ECO:0000256" key="8">
    <source>
        <dbReference type="PROSITE-ProRule" id="PRU00091"/>
    </source>
</evidence>
<dbReference type="InterPro" id="IPR011011">
    <property type="entry name" value="Znf_FYVE_PHD"/>
</dbReference>
<evidence type="ECO:0000256" key="3">
    <source>
        <dbReference type="ARBA" id="ARBA00022658"/>
    </source>
</evidence>
<feature type="domain" description="PH" evidence="10">
    <location>
        <begin position="236"/>
        <end position="333"/>
    </location>
</feature>
<evidence type="ECO:0000256" key="4">
    <source>
        <dbReference type="ARBA" id="ARBA00022723"/>
    </source>
</evidence>
<dbReference type="GO" id="GO:0005856">
    <property type="term" value="C:cytoskeleton"/>
    <property type="evidence" value="ECO:0007669"/>
    <property type="project" value="UniProtKB-SubCell"/>
</dbReference>
<dbReference type="InterPro" id="IPR000219">
    <property type="entry name" value="DH_dom"/>
</dbReference>
<dbReference type="Proteomes" id="UP001150538">
    <property type="component" value="Unassembled WGS sequence"/>
</dbReference>
<feature type="compositionally biased region" description="Low complexity" evidence="9">
    <location>
        <begin position="534"/>
        <end position="561"/>
    </location>
</feature>
<evidence type="ECO:0000313" key="14">
    <source>
        <dbReference type="Proteomes" id="UP001150538"/>
    </source>
</evidence>
<dbReference type="InterPro" id="IPR011993">
    <property type="entry name" value="PH-like_dom_sf"/>
</dbReference>
<dbReference type="Pfam" id="PF00169">
    <property type="entry name" value="PH"/>
    <property type="match status" value="1"/>
</dbReference>
<dbReference type="Pfam" id="PF00621">
    <property type="entry name" value="RhoGEF"/>
    <property type="match status" value="1"/>
</dbReference>